<dbReference type="STRING" id="1297569.MESS2_730220"/>
<reference evidence="1 2" key="1">
    <citation type="submission" date="2013-02" db="EMBL/GenBank/DDBJ databases">
        <authorList>
            <person name="Genoscope - CEA"/>
        </authorList>
    </citation>
    <scope>NUCLEOTIDE SEQUENCE [LARGE SCALE GENOMIC DNA]</scope>
    <source>
        <strain evidence="1 2">STM 2683</strain>
    </source>
</reference>
<keyword evidence="2" id="KW-1185">Reference proteome</keyword>
<proteinExistence type="predicted"/>
<dbReference type="Proteomes" id="UP000012062">
    <property type="component" value="Unassembled WGS sequence"/>
</dbReference>
<accession>M5ETM3</accession>
<dbReference type="AlphaFoldDB" id="M5ETM3"/>
<sequence>MRVWQPRYREGWQVAPRSVGRRRDGPLHFERVDLVSLQPETDFQLWPGGPRGAVLKGTNTAIAEWMTDSQRFVGGVKNET</sequence>
<evidence type="ECO:0000313" key="2">
    <source>
        <dbReference type="Proteomes" id="UP000012062"/>
    </source>
</evidence>
<protein>
    <submittedName>
        <fullName evidence="1">Uncharacterized protein</fullName>
    </submittedName>
</protein>
<dbReference type="EMBL" id="CAUM01000143">
    <property type="protein sequence ID" value="CCV08324.1"/>
    <property type="molecule type" value="Genomic_DNA"/>
</dbReference>
<organism evidence="1 2">
    <name type="scientific">Mesorhizobium metallidurans STM 2683</name>
    <dbReference type="NCBI Taxonomy" id="1297569"/>
    <lineage>
        <taxon>Bacteria</taxon>
        <taxon>Pseudomonadati</taxon>
        <taxon>Pseudomonadota</taxon>
        <taxon>Alphaproteobacteria</taxon>
        <taxon>Hyphomicrobiales</taxon>
        <taxon>Phyllobacteriaceae</taxon>
        <taxon>Mesorhizobium</taxon>
    </lineage>
</organism>
<comment type="caution">
    <text evidence="1">The sequence shown here is derived from an EMBL/GenBank/DDBJ whole genome shotgun (WGS) entry which is preliminary data.</text>
</comment>
<evidence type="ECO:0000313" key="1">
    <source>
        <dbReference type="EMBL" id="CCV08324.1"/>
    </source>
</evidence>
<name>M5ETM3_9HYPH</name>
<gene>
    <name evidence="1" type="ORF">MESS2_730220</name>
</gene>